<dbReference type="Proteomes" id="UP000060016">
    <property type="component" value="Chromosome"/>
</dbReference>
<evidence type="ECO:0008006" key="3">
    <source>
        <dbReference type="Google" id="ProtNLM"/>
    </source>
</evidence>
<protein>
    <recommendedName>
        <fullName evidence="3">TIGR03085 family protein</fullName>
    </recommendedName>
</protein>
<accession>A0A0K1R9U2</accession>
<dbReference type="EMBL" id="CP012342">
    <property type="protein sequence ID" value="AKV58192.1"/>
    <property type="molecule type" value="Genomic_DNA"/>
</dbReference>
<gene>
    <name evidence="1" type="ORF">AK829_02315</name>
</gene>
<dbReference type="RefSeq" id="WP_052203902.1">
    <property type="nucleotide sequence ID" value="NZ_CP012342.1"/>
</dbReference>
<reference evidence="1 2" key="1">
    <citation type="submission" date="2015-08" db="EMBL/GenBank/DDBJ databases">
        <authorList>
            <person name="Babu N.S."/>
            <person name="Beckwith C.J."/>
            <person name="Beseler K.G."/>
            <person name="Brison A."/>
            <person name="Carone J.V."/>
            <person name="Caskin T.P."/>
            <person name="Diamond M."/>
            <person name="Durham M.E."/>
            <person name="Foxe J.M."/>
            <person name="Go M."/>
            <person name="Henderson B.A."/>
            <person name="Jones I.B."/>
            <person name="McGettigan J.A."/>
            <person name="Micheletti S.J."/>
            <person name="Nasrallah M.E."/>
            <person name="Ortiz D."/>
            <person name="Piller C.R."/>
            <person name="Privatt S.R."/>
            <person name="Schneider S.L."/>
            <person name="Sharp S."/>
            <person name="Smith T.C."/>
            <person name="Stanton J.D."/>
            <person name="Ullery H.E."/>
            <person name="Wilson R.J."/>
            <person name="Serrano M.G."/>
            <person name="Buck G."/>
            <person name="Lee V."/>
            <person name="Wang Y."/>
            <person name="Carvalho R."/>
            <person name="Voegtly L."/>
            <person name="Shi R."/>
            <person name="Duckworth R."/>
            <person name="Johnson A."/>
            <person name="Loviza R."/>
            <person name="Walstead R."/>
            <person name="Shah Z."/>
            <person name="Kiflezghi M."/>
            <person name="Wade K."/>
            <person name="Ball S.L."/>
            <person name="Bradley K.W."/>
            <person name="Asai D.J."/>
            <person name="Bowman C.A."/>
            <person name="Russell D.A."/>
            <person name="Pope W.H."/>
            <person name="Jacobs-Sera D."/>
            <person name="Hendrix R.W."/>
            <person name="Hatfull G.F."/>
        </authorList>
    </citation>
    <scope>NUCLEOTIDE SEQUENCE [LARGE SCALE GENOMIC DNA]</scope>
    <source>
        <strain evidence="1 2">PUDD_83A45</strain>
    </source>
</reference>
<dbReference type="AlphaFoldDB" id="A0A0K1R9U2"/>
<dbReference type="PATRIC" id="fig|156976.3.peg.457"/>
<dbReference type="InterPro" id="IPR017519">
    <property type="entry name" value="CHP03085"/>
</dbReference>
<name>A0A0K1R9U2_9CORY</name>
<evidence type="ECO:0000313" key="1">
    <source>
        <dbReference type="EMBL" id="AKV58192.1"/>
    </source>
</evidence>
<organism evidence="1 2">
    <name type="scientific">Corynebacterium riegelii</name>
    <dbReference type="NCBI Taxonomy" id="156976"/>
    <lineage>
        <taxon>Bacteria</taxon>
        <taxon>Bacillati</taxon>
        <taxon>Actinomycetota</taxon>
        <taxon>Actinomycetes</taxon>
        <taxon>Mycobacteriales</taxon>
        <taxon>Corynebacteriaceae</taxon>
        <taxon>Corynebacterium</taxon>
    </lineage>
</organism>
<dbReference type="NCBIfam" id="TIGR03085">
    <property type="entry name" value="TIGR03085 family metal-binding protein"/>
    <property type="match status" value="1"/>
</dbReference>
<sequence length="208" mass="22667">MTFAQRERERLGLLLLDVGPDAPTLNDGWATQDLAVHLLIRERKPWAAPGILIPAAKPLLERETKKQKARPYGDVVREWAAGPPALLAPVDAKMNGAEHFIHHEDVRRGRGVVQPREFSKAVNADLMRYVKRFAALTLRGSEVPVVLTPQDLPPITAGGKAGVAERGDNVLRVSGAPGELLLWVSGRDAVDVSFSGNTSVLKGLKRQI</sequence>
<dbReference type="InterPro" id="IPR017517">
    <property type="entry name" value="Maleyloyr_isom"/>
</dbReference>
<evidence type="ECO:0000313" key="2">
    <source>
        <dbReference type="Proteomes" id="UP000060016"/>
    </source>
</evidence>
<keyword evidence="2" id="KW-1185">Reference proteome</keyword>
<dbReference type="STRING" id="156976.AK829_02315"/>
<proteinExistence type="predicted"/>
<dbReference type="NCBIfam" id="TIGR03083">
    <property type="entry name" value="maleylpyruvate isomerase family mycothiol-dependent enzyme"/>
    <property type="match status" value="1"/>
</dbReference>
<dbReference type="KEGG" id="crie:AK829_02315"/>